<dbReference type="STRING" id="282197.SAMN04488517_101784"/>
<dbReference type="Pfam" id="PF13469">
    <property type="entry name" value="Sulfotransfer_3"/>
    <property type="match status" value="1"/>
</dbReference>
<evidence type="ECO:0000256" key="1">
    <source>
        <dbReference type="ARBA" id="ARBA00022679"/>
    </source>
</evidence>
<dbReference type="InterPro" id="IPR026634">
    <property type="entry name" value="TPST-like"/>
</dbReference>
<gene>
    <name evidence="2" type="ORF">JAN5088_00043</name>
</gene>
<reference evidence="2 3" key="1">
    <citation type="submission" date="2015-07" db="EMBL/GenBank/DDBJ databases">
        <authorList>
            <person name="Noorani M."/>
        </authorList>
    </citation>
    <scope>NUCLEOTIDE SEQUENCE [LARGE SCALE GENOMIC DNA]</scope>
    <source>
        <strain evidence="2 3">CECT 5088</strain>
    </source>
</reference>
<keyword evidence="3" id="KW-1185">Reference proteome</keyword>
<dbReference type="RefSeq" id="WP_233489674.1">
    <property type="nucleotide sequence ID" value="NZ_CXPG01000005.1"/>
</dbReference>
<accession>A0A0M6XJL2</accession>
<dbReference type="SUPFAM" id="SSF52540">
    <property type="entry name" value="P-loop containing nucleoside triphosphate hydrolases"/>
    <property type="match status" value="1"/>
</dbReference>
<dbReference type="Gene3D" id="3.40.50.300">
    <property type="entry name" value="P-loop containing nucleotide triphosphate hydrolases"/>
    <property type="match status" value="1"/>
</dbReference>
<proteinExistence type="predicted"/>
<keyword evidence="1" id="KW-0808">Transferase</keyword>
<name>A0A0M6XJL2_9RHOB</name>
<dbReference type="EMBL" id="CXPG01000005">
    <property type="protein sequence ID" value="CTQ31289.1"/>
    <property type="molecule type" value="Genomic_DNA"/>
</dbReference>
<evidence type="ECO:0000313" key="2">
    <source>
        <dbReference type="EMBL" id="CTQ31289.1"/>
    </source>
</evidence>
<protein>
    <recommendedName>
        <fullName evidence="4">Sulfotransferase domain protein</fullName>
    </recommendedName>
</protein>
<dbReference type="InterPro" id="IPR027417">
    <property type="entry name" value="P-loop_NTPase"/>
</dbReference>
<dbReference type="Proteomes" id="UP000048908">
    <property type="component" value="Unassembled WGS sequence"/>
</dbReference>
<sequence length="269" mass="29663">MRAAGKSAIRHRYLFVGGLHRSGTSLLSRMIGTLPQVAQIEDAPVPENEGAYLQGAIPHDALSGRPMHFATDPAQHLTEDHPLNRLATRERLEVDWAPWFGPGTWRVEKSPVNLTRMRLLQQLFPLSQFVVVLRHPEAVAAAVAKWVDAPARALIDHWLDAHDRLAIDLDHLHSVMVLRYEDLTDRPAAHLAAVAAFLDLPAPTVPPAETVSNRNAEYRGAAPLTDGQADRAGRWGYAPKLAILAGQPPIVRHPLRAVRTATEACLRKD</sequence>
<dbReference type="GO" id="GO:0008476">
    <property type="term" value="F:protein-tyrosine sulfotransferase activity"/>
    <property type="evidence" value="ECO:0007669"/>
    <property type="project" value="InterPro"/>
</dbReference>
<dbReference type="PANTHER" id="PTHR12788:SF10">
    <property type="entry name" value="PROTEIN-TYROSINE SULFOTRANSFERASE"/>
    <property type="match status" value="1"/>
</dbReference>
<dbReference type="AlphaFoldDB" id="A0A0M6XJL2"/>
<dbReference type="PANTHER" id="PTHR12788">
    <property type="entry name" value="PROTEIN-TYROSINE SULFOTRANSFERASE 2"/>
    <property type="match status" value="1"/>
</dbReference>
<evidence type="ECO:0000313" key="3">
    <source>
        <dbReference type="Proteomes" id="UP000048908"/>
    </source>
</evidence>
<organism evidence="2 3">
    <name type="scientific">Jannaschia rubra</name>
    <dbReference type="NCBI Taxonomy" id="282197"/>
    <lineage>
        <taxon>Bacteria</taxon>
        <taxon>Pseudomonadati</taxon>
        <taxon>Pseudomonadota</taxon>
        <taxon>Alphaproteobacteria</taxon>
        <taxon>Rhodobacterales</taxon>
        <taxon>Roseobacteraceae</taxon>
        <taxon>Jannaschia</taxon>
    </lineage>
</organism>
<evidence type="ECO:0008006" key="4">
    <source>
        <dbReference type="Google" id="ProtNLM"/>
    </source>
</evidence>